<feature type="chain" id="PRO_5043606616" evidence="1">
    <location>
        <begin position="25"/>
        <end position="86"/>
    </location>
</feature>
<accession>A0AAV1WUU0</accession>
<proteinExistence type="predicted"/>
<reference evidence="2 3" key="1">
    <citation type="submission" date="2024-03" db="EMBL/GenBank/DDBJ databases">
        <authorList>
            <person name="Martinez-Hernandez J."/>
        </authorList>
    </citation>
    <scope>NUCLEOTIDE SEQUENCE [LARGE SCALE GENOMIC DNA]</scope>
</reference>
<comment type="caution">
    <text evidence="2">The sequence shown here is derived from an EMBL/GenBank/DDBJ whole genome shotgun (WGS) entry which is preliminary data.</text>
</comment>
<feature type="signal peptide" evidence="1">
    <location>
        <begin position="1"/>
        <end position="24"/>
    </location>
</feature>
<dbReference type="Proteomes" id="UP001497480">
    <property type="component" value="Unassembled WGS sequence"/>
</dbReference>
<gene>
    <name evidence="2" type="ORF">LLUT_LOCUS14195</name>
</gene>
<evidence type="ECO:0000313" key="3">
    <source>
        <dbReference type="Proteomes" id="UP001497480"/>
    </source>
</evidence>
<sequence length="86" mass="9297">MARFASSVFTFFVILLLLVVTVNCVIVFTTEAKTCYVPGGGSCFGEPYKCPRGCDEAGYDGGRCQNKSFRGNQQGCFCKIKGCVSN</sequence>
<keyword evidence="1" id="KW-0732">Signal</keyword>
<name>A0AAV1WUU0_LUPLU</name>
<keyword evidence="3" id="KW-1185">Reference proteome</keyword>
<evidence type="ECO:0000256" key="1">
    <source>
        <dbReference type="SAM" id="SignalP"/>
    </source>
</evidence>
<evidence type="ECO:0000313" key="2">
    <source>
        <dbReference type="EMBL" id="CAL0313135.1"/>
    </source>
</evidence>
<dbReference type="AlphaFoldDB" id="A0AAV1WUU0"/>
<protein>
    <submittedName>
        <fullName evidence="2">Uncharacterized protein</fullName>
    </submittedName>
</protein>
<dbReference type="EMBL" id="CAXHTB010000009">
    <property type="protein sequence ID" value="CAL0313135.1"/>
    <property type="molecule type" value="Genomic_DNA"/>
</dbReference>
<organism evidence="2 3">
    <name type="scientific">Lupinus luteus</name>
    <name type="common">European yellow lupine</name>
    <dbReference type="NCBI Taxonomy" id="3873"/>
    <lineage>
        <taxon>Eukaryota</taxon>
        <taxon>Viridiplantae</taxon>
        <taxon>Streptophyta</taxon>
        <taxon>Embryophyta</taxon>
        <taxon>Tracheophyta</taxon>
        <taxon>Spermatophyta</taxon>
        <taxon>Magnoliopsida</taxon>
        <taxon>eudicotyledons</taxon>
        <taxon>Gunneridae</taxon>
        <taxon>Pentapetalae</taxon>
        <taxon>rosids</taxon>
        <taxon>fabids</taxon>
        <taxon>Fabales</taxon>
        <taxon>Fabaceae</taxon>
        <taxon>Papilionoideae</taxon>
        <taxon>50 kb inversion clade</taxon>
        <taxon>genistoids sensu lato</taxon>
        <taxon>core genistoids</taxon>
        <taxon>Genisteae</taxon>
        <taxon>Lupinus</taxon>
    </lineage>
</organism>